<organism evidence="1 2">
    <name type="scientific">Dreissena polymorpha</name>
    <name type="common">Zebra mussel</name>
    <name type="synonym">Mytilus polymorpha</name>
    <dbReference type="NCBI Taxonomy" id="45954"/>
    <lineage>
        <taxon>Eukaryota</taxon>
        <taxon>Metazoa</taxon>
        <taxon>Spiralia</taxon>
        <taxon>Lophotrochozoa</taxon>
        <taxon>Mollusca</taxon>
        <taxon>Bivalvia</taxon>
        <taxon>Autobranchia</taxon>
        <taxon>Heteroconchia</taxon>
        <taxon>Euheterodonta</taxon>
        <taxon>Imparidentia</taxon>
        <taxon>Neoheterodontei</taxon>
        <taxon>Myida</taxon>
        <taxon>Dreissenoidea</taxon>
        <taxon>Dreissenidae</taxon>
        <taxon>Dreissena</taxon>
    </lineage>
</organism>
<reference evidence="1" key="2">
    <citation type="submission" date="2020-11" db="EMBL/GenBank/DDBJ databases">
        <authorList>
            <person name="McCartney M.A."/>
            <person name="Auch B."/>
            <person name="Kono T."/>
            <person name="Mallez S."/>
            <person name="Becker A."/>
            <person name="Gohl D.M."/>
            <person name="Silverstein K.A.T."/>
            <person name="Koren S."/>
            <person name="Bechman K.B."/>
            <person name="Herman A."/>
            <person name="Abrahante J.E."/>
            <person name="Garbe J."/>
        </authorList>
    </citation>
    <scope>NUCLEOTIDE SEQUENCE</scope>
    <source>
        <strain evidence="1">Duluth1</strain>
        <tissue evidence="1">Whole animal</tissue>
    </source>
</reference>
<name>A0A9D3YT17_DREPO</name>
<dbReference type="AlphaFoldDB" id="A0A9D3YT17"/>
<comment type="caution">
    <text evidence="1">The sequence shown here is derived from an EMBL/GenBank/DDBJ whole genome shotgun (WGS) entry which is preliminary data.</text>
</comment>
<proteinExistence type="predicted"/>
<dbReference type="Proteomes" id="UP000828390">
    <property type="component" value="Unassembled WGS sequence"/>
</dbReference>
<evidence type="ECO:0000313" key="1">
    <source>
        <dbReference type="EMBL" id="KAH3704635.1"/>
    </source>
</evidence>
<evidence type="ECO:0000313" key="2">
    <source>
        <dbReference type="Proteomes" id="UP000828390"/>
    </source>
</evidence>
<reference evidence="1" key="1">
    <citation type="journal article" date="2019" name="bioRxiv">
        <title>The Genome of the Zebra Mussel, Dreissena polymorpha: A Resource for Invasive Species Research.</title>
        <authorList>
            <person name="McCartney M.A."/>
            <person name="Auch B."/>
            <person name="Kono T."/>
            <person name="Mallez S."/>
            <person name="Zhang Y."/>
            <person name="Obille A."/>
            <person name="Becker A."/>
            <person name="Abrahante J.E."/>
            <person name="Garbe J."/>
            <person name="Badalamenti J.P."/>
            <person name="Herman A."/>
            <person name="Mangelson H."/>
            <person name="Liachko I."/>
            <person name="Sullivan S."/>
            <person name="Sone E.D."/>
            <person name="Koren S."/>
            <person name="Silverstein K.A.T."/>
            <person name="Beckman K.B."/>
            <person name="Gohl D.M."/>
        </authorList>
    </citation>
    <scope>NUCLEOTIDE SEQUENCE</scope>
    <source>
        <strain evidence="1">Duluth1</strain>
        <tissue evidence="1">Whole animal</tissue>
    </source>
</reference>
<sequence length="74" mass="8264">MINVPMKFHDPSPKHSLVIIRKPPGGWTDGPTDMSKAIYPLFFKGGHNKNTRLVKEKTAVHYRVSAVGIRAEPP</sequence>
<keyword evidence="2" id="KW-1185">Reference proteome</keyword>
<accession>A0A9D3YT17</accession>
<dbReference type="EMBL" id="JAIWYP010000015">
    <property type="protein sequence ID" value="KAH3704635.1"/>
    <property type="molecule type" value="Genomic_DNA"/>
</dbReference>
<protein>
    <submittedName>
        <fullName evidence="1">Uncharacterized protein</fullName>
    </submittedName>
</protein>
<gene>
    <name evidence="1" type="ORF">DPMN_079694</name>
</gene>